<evidence type="ECO:0000256" key="4">
    <source>
        <dbReference type="ARBA" id="ARBA00022692"/>
    </source>
</evidence>
<dbReference type="GO" id="GO:0006888">
    <property type="term" value="P:endoplasmic reticulum to Golgi vesicle-mediated transport"/>
    <property type="evidence" value="ECO:0007669"/>
    <property type="project" value="UniProtKB-UniRule"/>
</dbReference>
<evidence type="ECO:0000256" key="3">
    <source>
        <dbReference type="ARBA" id="ARBA00022448"/>
    </source>
</evidence>
<keyword evidence="5" id="KW-0053">Apoptosis</keyword>
<keyword evidence="14" id="KW-1185">Reference proteome</keyword>
<dbReference type="InterPro" id="IPR008417">
    <property type="entry name" value="BAP29/BAP31"/>
</dbReference>
<keyword evidence="4" id="KW-0812">Transmembrane</keyword>
<keyword evidence="7 11" id="KW-0653">Protein transport</keyword>
<dbReference type="FunFam" id="1.20.5.110:FF:000011">
    <property type="entry name" value="B-cell receptor-associated protein 29"/>
    <property type="match status" value="1"/>
</dbReference>
<name>A0AAE1NCT1_9FABA</name>
<dbReference type="GO" id="GO:0006886">
    <property type="term" value="P:intracellular protein transport"/>
    <property type="evidence" value="ECO:0007669"/>
    <property type="project" value="UniProtKB-UniRule"/>
</dbReference>
<evidence type="ECO:0000256" key="9">
    <source>
        <dbReference type="ARBA" id="ARBA00023054"/>
    </source>
</evidence>
<evidence type="ECO:0000256" key="12">
    <source>
        <dbReference type="SAM" id="Coils"/>
    </source>
</evidence>
<dbReference type="GO" id="GO:0070973">
    <property type="term" value="P:protein localization to endoplasmic reticulum exit site"/>
    <property type="evidence" value="ECO:0007669"/>
    <property type="project" value="UniProtKB-UniRule"/>
</dbReference>
<evidence type="ECO:0000256" key="8">
    <source>
        <dbReference type="ARBA" id="ARBA00022989"/>
    </source>
</evidence>
<keyword evidence="8" id="KW-1133">Transmembrane helix</keyword>
<comment type="similarity">
    <text evidence="2 11">Belongs to the BCAP29/BCAP31 family.</text>
</comment>
<keyword evidence="10" id="KW-0472">Membrane</keyword>
<evidence type="ECO:0000256" key="5">
    <source>
        <dbReference type="ARBA" id="ARBA00022703"/>
    </source>
</evidence>
<keyword evidence="9 12" id="KW-0175">Coiled coil</keyword>
<dbReference type="PANTHER" id="PTHR12701">
    <property type="entry name" value="BCR-ASSOCIATED PROTEIN, BAP"/>
    <property type="match status" value="1"/>
</dbReference>
<dbReference type="Gene3D" id="1.20.5.110">
    <property type="match status" value="1"/>
</dbReference>
<dbReference type="GO" id="GO:0005789">
    <property type="term" value="C:endoplasmic reticulum membrane"/>
    <property type="evidence" value="ECO:0007669"/>
    <property type="project" value="UniProtKB-SubCell"/>
</dbReference>
<protein>
    <recommendedName>
        <fullName evidence="11">Endoplasmic reticulum transmembrane protein</fullName>
    </recommendedName>
</protein>
<evidence type="ECO:0000256" key="7">
    <source>
        <dbReference type="ARBA" id="ARBA00022927"/>
    </source>
</evidence>
<evidence type="ECO:0000256" key="11">
    <source>
        <dbReference type="RuleBase" id="RU367026"/>
    </source>
</evidence>
<evidence type="ECO:0000256" key="1">
    <source>
        <dbReference type="ARBA" id="ARBA00004477"/>
    </source>
</evidence>
<comment type="subcellular location">
    <subcellularLocation>
        <location evidence="1 11">Endoplasmic reticulum membrane</location>
        <topology evidence="1 11">Multi-pass membrane protein</topology>
    </subcellularLocation>
</comment>
<evidence type="ECO:0000313" key="14">
    <source>
        <dbReference type="Proteomes" id="UP001293593"/>
    </source>
</evidence>
<proteinExistence type="inferred from homology"/>
<comment type="function">
    <text evidence="11">May play a role in anterograde transport of membrane proteins from the endoplasmic reticulum to the Golgi.</text>
</comment>
<sequence length="208" mass="23309">MLVPVFSVIAGEMTVVLMLLFKTPLRQVVIVCLDWMKRGRGPVIVKTVDGTLLVLLASSVYNVITIHQRTMNDSTAVNPTDQFLMYKHLLEASAIGSALCLSLIIDRIHNYIRELRTLRNSMEAAKKQIQSVQDGKSVSVEDEKPLIEEVAEMRPKVKQLESECEVKDGKAMALEVEVESLKKQSEGLLVEYNKLLADNQNLRSQLDA</sequence>
<keyword evidence="6 11" id="KW-0256">Endoplasmic reticulum</keyword>
<reference evidence="13" key="1">
    <citation type="submission" date="2023-10" db="EMBL/GenBank/DDBJ databases">
        <title>Chromosome-level genome of the transformable northern wattle, Acacia crassicarpa.</title>
        <authorList>
            <person name="Massaro I."/>
            <person name="Sinha N.R."/>
            <person name="Poethig S."/>
            <person name="Leichty A.R."/>
        </authorList>
    </citation>
    <scope>NUCLEOTIDE SEQUENCE</scope>
    <source>
        <strain evidence="13">Acra3RX</strain>
        <tissue evidence="13">Leaf</tissue>
    </source>
</reference>
<dbReference type="EMBL" id="JAWXYG010000001">
    <property type="protein sequence ID" value="KAK4286276.1"/>
    <property type="molecule type" value="Genomic_DNA"/>
</dbReference>
<accession>A0AAE1NCT1</accession>
<dbReference type="PANTHER" id="PTHR12701:SF44">
    <property type="entry name" value="ENDOPLASMIC RETICULUM TRANSMEMBRANE PROTEIN"/>
    <property type="match status" value="1"/>
</dbReference>
<evidence type="ECO:0000256" key="6">
    <source>
        <dbReference type="ARBA" id="ARBA00022824"/>
    </source>
</evidence>
<keyword evidence="11" id="KW-0931">ER-Golgi transport</keyword>
<feature type="coiled-coil region" evidence="12">
    <location>
        <begin position="108"/>
        <end position="198"/>
    </location>
</feature>
<comment type="caution">
    <text evidence="13">The sequence shown here is derived from an EMBL/GenBank/DDBJ whole genome shotgun (WGS) entry which is preliminary data.</text>
</comment>
<organism evidence="13 14">
    <name type="scientific">Acacia crassicarpa</name>
    <name type="common">northern wattle</name>
    <dbReference type="NCBI Taxonomy" id="499986"/>
    <lineage>
        <taxon>Eukaryota</taxon>
        <taxon>Viridiplantae</taxon>
        <taxon>Streptophyta</taxon>
        <taxon>Embryophyta</taxon>
        <taxon>Tracheophyta</taxon>
        <taxon>Spermatophyta</taxon>
        <taxon>Magnoliopsida</taxon>
        <taxon>eudicotyledons</taxon>
        <taxon>Gunneridae</taxon>
        <taxon>Pentapetalae</taxon>
        <taxon>rosids</taxon>
        <taxon>fabids</taxon>
        <taxon>Fabales</taxon>
        <taxon>Fabaceae</taxon>
        <taxon>Caesalpinioideae</taxon>
        <taxon>mimosoid clade</taxon>
        <taxon>Acacieae</taxon>
        <taxon>Acacia</taxon>
    </lineage>
</organism>
<keyword evidence="3 11" id="KW-0813">Transport</keyword>
<dbReference type="Proteomes" id="UP001293593">
    <property type="component" value="Unassembled WGS sequence"/>
</dbReference>
<evidence type="ECO:0000313" key="13">
    <source>
        <dbReference type="EMBL" id="KAK4286276.1"/>
    </source>
</evidence>
<gene>
    <name evidence="13" type="ORF">QN277_002855</name>
</gene>
<evidence type="ECO:0000256" key="2">
    <source>
        <dbReference type="ARBA" id="ARBA00007956"/>
    </source>
</evidence>
<dbReference type="AlphaFoldDB" id="A0AAE1NCT1"/>
<evidence type="ECO:0000256" key="10">
    <source>
        <dbReference type="ARBA" id="ARBA00023136"/>
    </source>
</evidence>